<dbReference type="InterPro" id="IPR005653">
    <property type="entry name" value="OstA-like_N"/>
</dbReference>
<protein>
    <recommendedName>
        <fullName evidence="2">Organic solvent tolerance-like N-terminal domain-containing protein</fullName>
    </recommendedName>
</protein>
<reference evidence="3 4" key="1">
    <citation type="journal article" date="2012" name="PLoS ONE">
        <title>Genome sequence and transcriptome analysis of the radioresistant bacterium Deinococcus gobiensis: insights into the extreme environmental adaptations.</title>
        <authorList>
            <person name="Yuan M."/>
            <person name="Chen M."/>
            <person name="Zhang W."/>
            <person name="Lu W."/>
            <person name="Wang J."/>
            <person name="Yang M."/>
            <person name="Zhao P."/>
            <person name="Tang R."/>
            <person name="Li X."/>
            <person name="Hao Y."/>
            <person name="Zhou Z."/>
            <person name="Zhan Y."/>
            <person name="Yu H."/>
            <person name="Teng C."/>
            <person name="Yan Y."/>
            <person name="Ping S."/>
            <person name="Wang Y."/>
            <person name="Lin M."/>
        </authorList>
    </citation>
    <scope>NUCLEOTIDE SEQUENCE [LARGE SCALE GENOMIC DNA]</scope>
    <source>
        <strain evidence="3 4">I-0</strain>
    </source>
</reference>
<feature type="domain" description="Organic solvent tolerance-like N-terminal" evidence="2">
    <location>
        <begin position="121"/>
        <end position="204"/>
    </location>
</feature>
<dbReference type="KEGG" id="dgo:DGo_CA0059"/>
<dbReference type="Proteomes" id="UP000007575">
    <property type="component" value="Chromosome"/>
</dbReference>
<name>H8GSN0_DEIGI</name>
<dbReference type="eggNOG" id="COG1452">
    <property type="taxonomic scope" value="Bacteria"/>
</dbReference>
<dbReference type="HOGENOM" id="CLU_057479_0_0_0"/>
<dbReference type="EMBL" id="CP002191">
    <property type="protein sequence ID" value="AFD23986.1"/>
    <property type="molecule type" value="Genomic_DNA"/>
</dbReference>
<dbReference type="PATRIC" id="fig|745776.4.peg.60"/>
<dbReference type="Pfam" id="PF03968">
    <property type="entry name" value="LptD_N"/>
    <property type="match status" value="1"/>
</dbReference>
<evidence type="ECO:0000259" key="2">
    <source>
        <dbReference type="Pfam" id="PF03968"/>
    </source>
</evidence>
<keyword evidence="4" id="KW-1185">Reference proteome</keyword>
<dbReference type="Gene3D" id="2.60.450.10">
    <property type="entry name" value="Lipopolysaccharide (LPS) transport protein A like domain"/>
    <property type="match status" value="1"/>
</dbReference>
<dbReference type="STRING" id="745776.DGo_CA0059"/>
<proteinExistence type="predicted"/>
<accession>H8GSN0</accession>
<evidence type="ECO:0000313" key="3">
    <source>
        <dbReference type="EMBL" id="AFD23986.1"/>
    </source>
</evidence>
<dbReference type="AlphaFoldDB" id="H8GSN0"/>
<gene>
    <name evidence="3" type="ordered locus">DGo_CA0059</name>
</gene>
<feature type="region of interest" description="Disordered" evidence="1">
    <location>
        <begin position="254"/>
        <end position="280"/>
    </location>
</feature>
<evidence type="ECO:0000256" key="1">
    <source>
        <dbReference type="SAM" id="MobiDB-lite"/>
    </source>
</evidence>
<organism evidence="3 4">
    <name type="scientific">Deinococcus gobiensis (strain DSM 21396 / JCM 16679 / CGMCC 1.7299 / I-0)</name>
    <dbReference type="NCBI Taxonomy" id="745776"/>
    <lineage>
        <taxon>Bacteria</taxon>
        <taxon>Thermotogati</taxon>
        <taxon>Deinococcota</taxon>
        <taxon>Deinococci</taxon>
        <taxon>Deinococcales</taxon>
        <taxon>Deinococcaceae</taxon>
        <taxon>Deinococcus</taxon>
    </lineage>
</organism>
<sequence length="280" mass="29282">MRQGKDGQERRILVIRTGTSDETGIYTVCGPRDGDPEGTPNIGVFSETGAGGVRVVIDKNVVRVPLAIVTSKPPPEGQEGSDGRVEASAGTARLLDAAPEGKTDQLSACGVEAQPKPAPDTVFVTQGKTRLRGQSLVYDETDGVARIGGPITFTRDNAEQPLSGSSERIEVDVDAERTVLVGKVELKSEGGRVSKAPRVEYDDAANTARLYATGGEAAESVKGSDVLRVTSGYILYNLDSSDVVVFSDEGSKISGEFQDGESAAPANPRPAAPQTAPARP</sequence>
<evidence type="ECO:0000313" key="4">
    <source>
        <dbReference type="Proteomes" id="UP000007575"/>
    </source>
</evidence>